<dbReference type="Gene3D" id="3.40.50.300">
    <property type="entry name" value="P-loop containing nucleotide triphosphate hydrolases"/>
    <property type="match status" value="2"/>
</dbReference>
<evidence type="ECO:0000259" key="8">
    <source>
        <dbReference type="Pfam" id="PF10412"/>
    </source>
</evidence>
<dbReference type="Pfam" id="PF10412">
    <property type="entry name" value="TrwB_AAD_bind"/>
    <property type="match status" value="1"/>
</dbReference>
<keyword evidence="10" id="KW-1185">Reference proteome</keyword>
<evidence type="ECO:0000256" key="7">
    <source>
        <dbReference type="SAM" id="Phobius"/>
    </source>
</evidence>
<comment type="subcellular location">
    <subcellularLocation>
        <location evidence="1">Cell membrane</location>
        <topology evidence="1">Multi-pass membrane protein</topology>
    </subcellularLocation>
</comment>
<feature type="transmembrane region" description="Helical" evidence="7">
    <location>
        <begin position="27"/>
        <end position="45"/>
    </location>
</feature>
<keyword evidence="3 7" id="KW-0812">Transmembrane</keyword>
<keyword evidence="5 7" id="KW-0472">Membrane</keyword>
<dbReference type="AlphaFoldDB" id="M0LEF1"/>
<comment type="caution">
    <text evidence="9">The sequence shown here is derived from an EMBL/GenBank/DDBJ whole genome shotgun (WGS) entry which is preliminary data.</text>
</comment>
<dbReference type="InterPro" id="IPR051539">
    <property type="entry name" value="T4SS-coupling_protein"/>
</dbReference>
<reference evidence="9 10" key="1">
    <citation type="journal article" date="2014" name="PLoS Genet.">
        <title>Phylogenetically driven sequencing of extremely halophilic archaea reveals strategies for static and dynamic osmo-response.</title>
        <authorList>
            <person name="Becker E.A."/>
            <person name="Seitzer P.M."/>
            <person name="Tritt A."/>
            <person name="Larsen D."/>
            <person name="Krusor M."/>
            <person name="Yao A.I."/>
            <person name="Wu D."/>
            <person name="Madern D."/>
            <person name="Eisen J.A."/>
            <person name="Darling A.E."/>
            <person name="Facciotti M.T."/>
        </authorList>
    </citation>
    <scope>NUCLEOTIDE SEQUENCE [LARGE SCALE GENOMIC DNA]</scope>
    <source>
        <strain evidence="10">ATCC 49778 / DSM 6131 / JCM 7785 / NBRC 101032 / NCIMB 13157 / TR-1</strain>
    </source>
</reference>
<evidence type="ECO:0000313" key="9">
    <source>
        <dbReference type="EMBL" id="EMA31936.1"/>
    </source>
</evidence>
<dbReference type="SUPFAM" id="SSF52540">
    <property type="entry name" value="P-loop containing nucleoside triphosphate hydrolases"/>
    <property type="match status" value="1"/>
</dbReference>
<evidence type="ECO:0000313" key="10">
    <source>
        <dbReference type="Proteomes" id="UP000011524"/>
    </source>
</evidence>
<evidence type="ECO:0000256" key="3">
    <source>
        <dbReference type="ARBA" id="ARBA00022692"/>
    </source>
</evidence>
<dbReference type="InterPro" id="IPR019476">
    <property type="entry name" value="T4SS_TraD_DNA-bd"/>
</dbReference>
<protein>
    <submittedName>
        <fullName evidence="9">TraD protein</fullName>
    </submittedName>
</protein>
<evidence type="ECO:0000256" key="4">
    <source>
        <dbReference type="ARBA" id="ARBA00022989"/>
    </source>
</evidence>
<accession>M0LEF1</accession>
<feature type="transmembrane region" description="Helical" evidence="7">
    <location>
        <begin position="66"/>
        <end position="85"/>
    </location>
</feature>
<dbReference type="CDD" id="cd01127">
    <property type="entry name" value="TrwB_TraG_TraD_VirD4"/>
    <property type="match status" value="1"/>
</dbReference>
<proteinExistence type="predicted"/>
<keyword evidence="4 7" id="KW-1133">Transmembrane helix</keyword>
<gene>
    <name evidence="9" type="ORF">C444_07680</name>
</gene>
<dbReference type="PANTHER" id="PTHR37937">
    <property type="entry name" value="CONJUGATIVE TRANSFER: DNA TRANSPORT"/>
    <property type="match status" value="1"/>
</dbReference>
<dbReference type="STRING" id="1227453.C444_07680"/>
<dbReference type="Proteomes" id="UP000011524">
    <property type="component" value="Unassembled WGS sequence"/>
</dbReference>
<dbReference type="eggNOG" id="arCOG00280">
    <property type="taxonomic scope" value="Archaea"/>
</dbReference>
<name>M0LEF1_HALJT</name>
<organism evidence="9 10">
    <name type="scientific">Haloarcula japonica (strain ATCC 49778 / DSM 6131 / JCM 7785 / NBRC 101032 / NCIMB 13157 / TR-1)</name>
    <dbReference type="NCBI Taxonomy" id="1227453"/>
    <lineage>
        <taxon>Archaea</taxon>
        <taxon>Methanobacteriati</taxon>
        <taxon>Methanobacteriota</taxon>
        <taxon>Stenosarchaea group</taxon>
        <taxon>Halobacteria</taxon>
        <taxon>Halobacteriales</taxon>
        <taxon>Haloarculaceae</taxon>
        <taxon>Haloarcula</taxon>
    </lineage>
</organism>
<dbReference type="PATRIC" id="fig|1227453.3.peg.1527"/>
<dbReference type="PANTHER" id="PTHR37937:SF1">
    <property type="entry name" value="CONJUGATIVE TRANSFER: DNA TRANSPORT"/>
    <property type="match status" value="1"/>
</dbReference>
<evidence type="ECO:0000256" key="5">
    <source>
        <dbReference type="ARBA" id="ARBA00023136"/>
    </source>
</evidence>
<evidence type="ECO:0000256" key="1">
    <source>
        <dbReference type="ARBA" id="ARBA00004651"/>
    </source>
</evidence>
<dbReference type="GO" id="GO:0005886">
    <property type="term" value="C:plasma membrane"/>
    <property type="evidence" value="ECO:0007669"/>
    <property type="project" value="UniProtKB-SubCell"/>
</dbReference>
<keyword evidence="2" id="KW-1003">Cell membrane</keyword>
<dbReference type="EMBL" id="AOLY01000011">
    <property type="protein sequence ID" value="EMA31936.1"/>
    <property type="molecule type" value="Genomic_DNA"/>
</dbReference>
<evidence type="ECO:0000256" key="6">
    <source>
        <dbReference type="SAM" id="MobiDB-lite"/>
    </source>
</evidence>
<feature type="domain" description="Type IV secretion system coupling protein TraD DNA-binding" evidence="8">
    <location>
        <begin position="189"/>
        <end position="554"/>
    </location>
</feature>
<sequence length="580" mass="65302">MESDFVSARTDSESQTEDYRQEDEVEIFFKIAAVMAAALLFPWVYAILERANFHDVKFEGLHRSRALWLVPLFYLVGAVGTVLLFPAHLKLFWAFHVLLLAQVVELILHQAGYLTAMALPLVEQFTLPRVGGFVVALGITAYTGQRLRTWDTERELRRTISDGNYVLPFRGLSAASDHMSLSRFFPLQKDRSILVLGETGAGKTETIKHLSHQMQAGTDDPFVVFDYKGEYQDILERDHNHEDLIYLSSTGATEHWNVFAEIEREADIDEIGRALFPKTEESEFFSPAARQLFVAVVTYLHREAQADDTTPTNADLVAFVQSTDKQEMHEQLTDHSDLTAAASAIDPDSERQAAGVYANFQQIIADLFRGDFAEAGEFSIREYMQDPQGRTLLLDFPITEGDAVQPAFRFFIDWAARFALADDRDTYFVLDEFARLPGLRKIGDLINAGRGRNTQLLLGVQSVAQLHDAYGKDRANALLSGLVQSVIMRVGDAASVEYARSQIGREQQRRSVPVHDRDGRSVGRQELQDETHPIAESDLERLDDGEAIVIVPDGWMRGLIARFTAIRAQLERALERATKE</sequence>
<dbReference type="InterPro" id="IPR027417">
    <property type="entry name" value="P-loop_NTPase"/>
</dbReference>
<feature type="region of interest" description="Disordered" evidence="6">
    <location>
        <begin position="507"/>
        <end position="536"/>
    </location>
</feature>
<evidence type="ECO:0000256" key="2">
    <source>
        <dbReference type="ARBA" id="ARBA00022475"/>
    </source>
</evidence>